<gene>
    <name evidence="1" type="ORF">VNO77_44207</name>
</gene>
<dbReference type="Proteomes" id="UP001367508">
    <property type="component" value="Unassembled WGS sequence"/>
</dbReference>
<reference evidence="1 2" key="1">
    <citation type="submission" date="2024-01" db="EMBL/GenBank/DDBJ databases">
        <title>The genomes of 5 underutilized Papilionoideae crops provide insights into root nodulation and disease resistanc.</title>
        <authorList>
            <person name="Jiang F."/>
        </authorList>
    </citation>
    <scope>NUCLEOTIDE SEQUENCE [LARGE SCALE GENOMIC DNA]</scope>
    <source>
        <strain evidence="1">LVBAO_FW01</strain>
        <tissue evidence="1">Leaves</tissue>
    </source>
</reference>
<comment type="caution">
    <text evidence="1">The sequence shown here is derived from an EMBL/GenBank/DDBJ whole genome shotgun (WGS) entry which is preliminary data.</text>
</comment>
<evidence type="ECO:0000313" key="1">
    <source>
        <dbReference type="EMBL" id="KAK7306280.1"/>
    </source>
</evidence>
<evidence type="ECO:0000313" key="2">
    <source>
        <dbReference type="Proteomes" id="UP001367508"/>
    </source>
</evidence>
<dbReference type="EMBL" id="JAYMYQ010000011">
    <property type="protein sequence ID" value="KAK7306280.1"/>
    <property type="molecule type" value="Genomic_DNA"/>
</dbReference>
<accession>A0AAN9JVM0</accession>
<organism evidence="1 2">
    <name type="scientific">Canavalia gladiata</name>
    <name type="common">Sword bean</name>
    <name type="synonym">Dolichos gladiatus</name>
    <dbReference type="NCBI Taxonomy" id="3824"/>
    <lineage>
        <taxon>Eukaryota</taxon>
        <taxon>Viridiplantae</taxon>
        <taxon>Streptophyta</taxon>
        <taxon>Embryophyta</taxon>
        <taxon>Tracheophyta</taxon>
        <taxon>Spermatophyta</taxon>
        <taxon>Magnoliopsida</taxon>
        <taxon>eudicotyledons</taxon>
        <taxon>Gunneridae</taxon>
        <taxon>Pentapetalae</taxon>
        <taxon>rosids</taxon>
        <taxon>fabids</taxon>
        <taxon>Fabales</taxon>
        <taxon>Fabaceae</taxon>
        <taxon>Papilionoideae</taxon>
        <taxon>50 kb inversion clade</taxon>
        <taxon>NPAAA clade</taxon>
        <taxon>indigoferoid/millettioid clade</taxon>
        <taxon>Phaseoleae</taxon>
        <taxon>Canavalia</taxon>
    </lineage>
</organism>
<sequence>MGMCGKAKAAHGGTLPHLHGSHGSQVTLVAWFIGGPSYLSDVYLSAWSSRAWDISYLMLDPYLQAKTLNHALTYAVPCPIYGRVMFLDKSYLGPHVQLIGFLLARESFFVRTPYMPGSLLLLPRSAKLLIPLQAILRIDNRHSTRASTMRLHNDVDGTKRQSHAPCLISADLREDLGRLGASRMDVAKSQDPEYLAASPWNPY</sequence>
<keyword evidence="2" id="KW-1185">Reference proteome</keyword>
<name>A0AAN9JVM0_CANGL</name>
<protein>
    <submittedName>
        <fullName evidence="1">Uncharacterized protein</fullName>
    </submittedName>
</protein>
<dbReference type="AlphaFoldDB" id="A0AAN9JVM0"/>
<proteinExistence type="predicted"/>